<dbReference type="AlphaFoldDB" id="A0A171KWB3"/>
<organism evidence="7 8">
    <name type="scientific">Kerstersia gyiorum</name>
    <dbReference type="NCBI Taxonomy" id="206506"/>
    <lineage>
        <taxon>Bacteria</taxon>
        <taxon>Pseudomonadati</taxon>
        <taxon>Pseudomonadota</taxon>
        <taxon>Betaproteobacteria</taxon>
        <taxon>Burkholderiales</taxon>
        <taxon>Alcaligenaceae</taxon>
        <taxon>Kerstersia</taxon>
    </lineage>
</organism>
<dbReference type="GO" id="GO:0003677">
    <property type="term" value="F:DNA binding"/>
    <property type="evidence" value="ECO:0007669"/>
    <property type="project" value="UniProtKB-KW"/>
</dbReference>
<keyword evidence="4" id="KW-0238">DNA-binding</keyword>
<evidence type="ECO:0000256" key="5">
    <source>
        <dbReference type="ARBA" id="ARBA00023163"/>
    </source>
</evidence>
<evidence type="ECO:0000256" key="1">
    <source>
        <dbReference type="ARBA" id="ARBA00005384"/>
    </source>
</evidence>
<dbReference type="GO" id="GO:0003700">
    <property type="term" value="F:DNA-binding transcription factor activity"/>
    <property type="evidence" value="ECO:0007669"/>
    <property type="project" value="InterPro"/>
</dbReference>
<gene>
    <name evidence="7" type="ORF">AAV32_02505</name>
</gene>
<keyword evidence="8" id="KW-1185">Reference proteome</keyword>
<evidence type="ECO:0000256" key="2">
    <source>
        <dbReference type="ARBA" id="ARBA00022898"/>
    </source>
</evidence>
<dbReference type="InterPro" id="IPR000524">
    <property type="entry name" value="Tscrpt_reg_HTH_GntR"/>
</dbReference>
<dbReference type="SMART" id="SM00345">
    <property type="entry name" value="HTH_GNTR"/>
    <property type="match status" value="1"/>
</dbReference>
<name>A0A171KWB3_9BURK</name>
<reference evidence="7 8" key="1">
    <citation type="submission" date="2015-04" db="EMBL/GenBank/DDBJ databases">
        <title>Genome sequence of Kerstersia gyiorum CG1.</title>
        <authorList>
            <person name="Greninger A.L."/>
            <person name="Kozyreva V."/>
            <person name="Chaturvedi V."/>
        </authorList>
    </citation>
    <scope>NUCLEOTIDE SEQUENCE [LARGE SCALE GENOMIC DNA]</scope>
    <source>
        <strain evidence="7 8">CG1</strain>
    </source>
</reference>
<proteinExistence type="inferred from homology"/>
<evidence type="ECO:0000313" key="8">
    <source>
        <dbReference type="Proteomes" id="UP000078084"/>
    </source>
</evidence>
<dbReference type="InterPro" id="IPR051446">
    <property type="entry name" value="HTH_trans_reg/aminotransferase"/>
</dbReference>
<accession>A0A171KWB3</accession>
<evidence type="ECO:0000313" key="7">
    <source>
        <dbReference type="EMBL" id="KKO73180.1"/>
    </source>
</evidence>
<dbReference type="InterPro" id="IPR036388">
    <property type="entry name" value="WH-like_DNA-bd_sf"/>
</dbReference>
<dbReference type="Gene3D" id="1.10.10.10">
    <property type="entry name" value="Winged helix-like DNA-binding domain superfamily/Winged helix DNA-binding domain"/>
    <property type="match status" value="1"/>
</dbReference>
<dbReference type="InterPro" id="IPR036390">
    <property type="entry name" value="WH_DNA-bd_sf"/>
</dbReference>
<dbReference type="PANTHER" id="PTHR46577">
    <property type="entry name" value="HTH-TYPE TRANSCRIPTIONAL REGULATORY PROTEIN GABR"/>
    <property type="match status" value="1"/>
</dbReference>
<comment type="caution">
    <text evidence="7">The sequence shown here is derived from an EMBL/GenBank/DDBJ whole genome shotgun (WGS) entry which is preliminary data.</text>
</comment>
<evidence type="ECO:0000256" key="4">
    <source>
        <dbReference type="ARBA" id="ARBA00023125"/>
    </source>
</evidence>
<sequence length="432" mass="46729">MAIQGKTAAELFDCVRALAQSQQLRPGDSLPPVRDLAAELGIGRNTVAAAYRRLVVAGIASTHGRLGTIIRNQYDPGEQEGTLAGSPLTDLASGNPNLDWLPDVAAALQRKPYQPRLYGEPSVNPGLKQHLQQWMAPDCPPQGFEIDLAHGAVDAIERLLISYLVAGDKVAVENPCFLSSIHTLRTLGLQPTGVPVDTEGMMAGELETALEKGARAVILTPRAHNPTGCSLSEKRARAISRVLARHPNVLVIVDDHFALLSDAAYHSVIPKDAARWAVIRSFTKALGPDIRMAAIASDSATSRQLRLRLTSGTNWVSHLLQDIVETIITQAETASLLACARADYRQRRQALEQALHKEGVAFLPGGDGLNLWLPLETDDQAVALDLARRGWLVRQGRSFSVDDPVQGLRITISSINPVQCAQLARDIRRSLG</sequence>
<keyword evidence="2" id="KW-0663">Pyridoxal phosphate</keyword>
<dbReference type="EMBL" id="LBNE01000001">
    <property type="protein sequence ID" value="KKO73180.1"/>
    <property type="molecule type" value="Genomic_DNA"/>
</dbReference>
<comment type="similarity">
    <text evidence="1">In the C-terminal section; belongs to the class-I pyridoxal-phosphate-dependent aminotransferase family.</text>
</comment>
<dbReference type="GO" id="GO:0030170">
    <property type="term" value="F:pyridoxal phosphate binding"/>
    <property type="evidence" value="ECO:0007669"/>
    <property type="project" value="InterPro"/>
</dbReference>
<protein>
    <submittedName>
        <fullName evidence="7">Transcriptional regulator</fullName>
    </submittedName>
</protein>
<dbReference type="Pfam" id="PF00392">
    <property type="entry name" value="GntR"/>
    <property type="match status" value="1"/>
</dbReference>
<dbReference type="PROSITE" id="PS50949">
    <property type="entry name" value="HTH_GNTR"/>
    <property type="match status" value="1"/>
</dbReference>
<dbReference type="InterPro" id="IPR004839">
    <property type="entry name" value="Aminotransferase_I/II_large"/>
</dbReference>
<dbReference type="SUPFAM" id="SSF46785">
    <property type="entry name" value="Winged helix' DNA-binding domain"/>
    <property type="match status" value="1"/>
</dbReference>
<dbReference type="Pfam" id="PF00155">
    <property type="entry name" value="Aminotran_1_2"/>
    <property type="match status" value="1"/>
</dbReference>
<keyword evidence="3" id="KW-0805">Transcription regulation</keyword>
<dbReference type="SUPFAM" id="SSF53383">
    <property type="entry name" value="PLP-dependent transferases"/>
    <property type="match status" value="1"/>
</dbReference>
<dbReference type="RefSeq" id="WP_068367203.1">
    <property type="nucleotide sequence ID" value="NZ_CP169556.1"/>
</dbReference>
<dbReference type="PATRIC" id="fig|206506.3.peg.552"/>
<dbReference type="InterPro" id="IPR015424">
    <property type="entry name" value="PyrdxlP-dep_Trfase"/>
</dbReference>
<dbReference type="NCBIfam" id="NF012025">
    <property type="entry name" value="PRK15481.1"/>
    <property type="match status" value="1"/>
</dbReference>
<evidence type="ECO:0000259" key="6">
    <source>
        <dbReference type="PROSITE" id="PS50949"/>
    </source>
</evidence>
<feature type="domain" description="HTH gntR-type" evidence="6">
    <location>
        <begin position="5"/>
        <end position="73"/>
    </location>
</feature>
<dbReference type="PANTHER" id="PTHR46577:SF1">
    <property type="entry name" value="HTH-TYPE TRANSCRIPTIONAL REGULATORY PROTEIN GABR"/>
    <property type="match status" value="1"/>
</dbReference>
<dbReference type="CDD" id="cd00609">
    <property type="entry name" value="AAT_like"/>
    <property type="match status" value="1"/>
</dbReference>
<dbReference type="Gene3D" id="3.40.640.10">
    <property type="entry name" value="Type I PLP-dependent aspartate aminotransferase-like (Major domain)"/>
    <property type="match status" value="1"/>
</dbReference>
<dbReference type="GeneID" id="99727749"/>
<dbReference type="InterPro" id="IPR015421">
    <property type="entry name" value="PyrdxlP-dep_Trfase_major"/>
</dbReference>
<evidence type="ECO:0000256" key="3">
    <source>
        <dbReference type="ARBA" id="ARBA00023015"/>
    </source>
</evidence>
<dbReference type="Proteomes" id="UP000078084">
    <property type="component" value="Unassembled WGS sequence"/>
</dbReference>
<keyword evidence="5" id="KW-0804">Transcription</keyword>
<dbReference type="STRING" id="206506.AAV32_02505"/>
<dbReference type="CDD" id="cd07377">
    <property type="entry name" value="WHTH_GntR"/>
    <property type="match status" value="1"/>
</dbReference>